<dbReference type="PROSITE" id="PS51257">
    <property type="entry name" value="PROKAR_LIPOPROTEIN"/>
    <property type="match status" value="1"/>
</dbReference>
<reference evidence="1 2" key="1">
    <citation type="submission" date="2017-09" db="EMBL/GenBank/DDBJ databases">
        <title>The diverse metabolic capabilities of V. boronicumulans make it an excellent choice for continued studies on novel biodegradation.</title>
        <authorList>
            <person name="Sun S."/>
        </authorList>
    </citation>
    <scope>NUCLEOTIDE SEQUENCE [LARGE SCALE GENOMIC DNA]</scope>
    <source>
        <strain evidence="1 2">J1</strain>
    </source>
</reference>
<dbReference type="AlphaFoldDB" id="A0A1E7TXI2"/>
<dbReference type="EMBL" id="CP023284">
    <property type="protein sequence ID" value="ATA52006.1"/>
    <property type="molecule type" value="Genomic_DNA"/>
</dbReference>
<organism evidence="1 2">
    <name type="scientific">Variovorax boronicumulans</name>
    <dbReference type="NCBI Taxonomy" id="436515"/>
    <lineage>
        <taxon>Bacteria</taxon>
        <taxon>Pseudomonadati</taxon>
        <taxon>Pseudomonadota</taxon>
        <taxon>Betaproteobacteria</taxon>
        <taxon>Burkholderiales</taxon>
        <taxon>Comamonadaceae</taxon>
        <taxon>Variovorax</taxon>
    </lineage>
</organism>
<dbReference type="KEGG" id="vbo:CKY39_01285"/>
<evidence type="ECO:0000313" key="2">
    <source>
        <dbReference type="Proteomes" id="UP000217154"/>
    </source>
</evidence>
<gene>
    <name evidence="1" type="ORF">CKY39_01285</name>
</gene>
<dbReference type="InterPro" id="IPR047780">
    <property type="entry name" value="TssQ-like"/>
</dbReference>
<sequence>MKSCLPVLSFAFMLALLSGCQSTPDASQQPERLSQQVARTTLERAQQAYDAGDYAKAISTLKSGGVSVFDGAEPATRLAALKLEAFSYCVNNQIAECRTQFRKLLDVFPSFDLNVAERTHPVWGPAFEAAKKMKRG</sequence>
<accession>A0A1E7TXI2</accession>
<dbReference type="OrthoDB" id="8590585at2"/>
<dbReference type="NCBIfam" id="NF038027">
    <property type="entry name" value="TssQ_fam"/>
    <property type="match status" value="1"/>
</dbReference>
<name>A0A1E7TXI2_9BURK</name>
<dbReference type="Proteomes" id="UP000217154">
    <property type="component" value="Chromosome"/>
</dbReference>
<evidence type="ECO:0000313" key="1">
    <source>
        <dbReference type="EMBL" id="ATA52006.1"/>
    </source>
</evidence>
<dbReference type="STRING" id="436515.GCA_001752345_00640"/>
<proteinExistence type="predicted"/>
<protein>
    <submittedName>
        <fullName evidence="1">Uncharacterized protein</fullName>
    </submittedName>
</protein>